<accession>A0A1N7UAA1</accession>
<evidence type="ECO:0000313" key="2">
    <source>
        <dbReference type="Proteomes" id="UP000027308"/>
    </source>
</evidence>
<dbReference type="OrthoDB" id="6983824at2"/>
<proteinExistence type="predicted"/>
<evidence type="ECO:0000313" key="1">
    <source>
        <dbReference type="EMBL" id="AIB37916.1"/>
    </source>
</evidence>
<organism evidence="1 2">
    <name type="scientific">Pseudomonas simiae</name>
    <dbReference type="NCBI Taxonomy" id="321846"/>
    <lineage>
        <taxon>Bacteria</taxon>
        <taxon>Pseudomonadati</taxon>
        <taxon>Pseudomonadota</taxon>
        <taxon>Gammaproteobacteria</taxon>
        <taxon>Pseudomonadales</taxon>
        <taxon>Pseudomonadaceae</taxon>
        <taxon>Pseudomonas</taxon>
    </lineage>
</organism>
<reference evidence="1 2" key="1">
    <citation type="submission" date="2014-05" db="EMBL/GenBank/DDBJ databases">
        <title>Pseudomonas simiae WCS417.</title>
        <authorList>
            <person name="Berendsen R.L."/>
        </authorList>
    </citation>
    <scope>NUCLEOTIDE SEQUENCE [LARGE SCALE GENOMIC DNA]</scope>
    <source>
        <strain evidence="1 2">WCS417</strain>
    </source>
</reference>
<dbReference type="EMBL" id="CP007637">
    <property type="protein sequence ID" value="AIB37916.1"/>
    <property type="molecule type" value="Genomic_DNA"/>
</dbReference>
<gene>
    <name evidence="1" type="ORF">PS417_20500</name>
</gene>
<name>A0A1N7UAA1_9PSED</name>
<dbReference type="AlphaFoldDB" id="A0A1N7UAA1"/>
<dbReference type="Proteomes" id="UP000027308">
    <property type="component" value="Chromosome"/>
</dbReference>
<protein>
    <submittedName>
        <fullName evidence="1">Uncharacterized protein</fullName>
    </submittedName>
</protein>
<sequence>MKFTDALVAGLLKDFKSNDGHKYRAITLYNLPFGFAYMTEGRDAFGCKVSEEVSSDINRNSIGFEVDRFMFVRRKEWVKRRRINLYFDNHRVGNEDCGSDLVDLVLVEIDLATETSTVLHQHTLSFDSGLFFNTYHRSERLRVLAHEHL</sequence>